<gene>
    <name evidence="1" type="ORF">RchiOBHm_Chr6g0281891</name>
</gene>
<comment type="caution">
    <text evidence="1">The sequence shown here is derived from an EMBL/GenBank/DDBJ whole genome shotgun (WGS) entry which is preliminary data.</text>
</comment>
<protein>
    <submittedName>
        <fullName evidence="1">Uncharacterized protein</fullName>
    </submittedName>
</protein>
<name>A0A2P6PTN1_ROSCH</name>
<evidence type="ECO:0000313" key="1">
    <source>
        <dbReference type="EMBL" id="PRQ25285.1"/>
    </source>
</evidence>
<organism evidence="1 2">
    <name type="scientific">Rosa chinensis</name>
    <name type="common">China rose</name>
    <dbReference type="NCBI Taxonomy" id="74649"/>
    <lineage>
        <taxon>Eukaryota</taxon>
        <taxon>Viridiplantae</taxon>
        <taxon>Streptophyta</taxon>
        <taxon>Embryophyta</taxon>
        <taxon>Tracheophyta</taxon>
        <taxon>Spermatophyta</taxon>
        <taxon>Magnoliopsida</taxon>
        <taxon>eudicotyledons</taxon>
        <taxon>Gunneridae</taxon>
        <taxon>Pentapetalae</taxon>
        <taxon>rosids</taxon>
        <taxon>fabids</taxon>
        <taxon>Rosales</taxon>
        <taxon>Rosaceae</taxon>
        <taxon>Rosoideae</taxon>
        <taxon>Rosoideae incertae sedis</taxon>
        <taxon>Rosa</taxon>
    </lineage>
</organism>
<dbReference type="EMBL" id="PDCK01000044">
    <property type="protein sequence ID" value="PRQ25285.1"/>
    <property type="molecule type" value="Genomic_DNA"/>
</dbReference>
<keyword evidence="2" id="KW-1185">Reference proteome</keyword>
<sequence>MPSRKCNFRPLSPLSAITNRFGTSHSLKIPKLLHRLTLEDHLTRLTSDPPPLPVSNP</sequence>
<reference evidence="1 2" key="1">
    <citation type="journal article" date="2018" name="Nat. Genet.">
        <title>The Rosa genome provides new insights in the design of modern roses.</title>
        <authorList>
            <person name="Bendahmane M."/>
        </authorList>
    </citation>
    <scope>NUCLEOTIDE SEQUENCE [LARGE SCALE GENOMIC DNA]</scope>
    <source>
        <strain evidence="2">cv. Old Blush</strain>
    </source>
</reference>
<accession>A0A2P6PTN1</accession>
<dbReference type="AlphaFoldDB" id="A0A2P6PTN1"/>
<dbReference type="Proteomes" id="UP000238479">
    <property type="component" value="Chromosome 6"/>
</dbReference>
<proteinExistence type="predicted"/>
<dbReference type="Gramene" id="PRQ25285">
    <property type="protein sequence ID" value="PRQ25285"/>
    <property type="gene ID" value="RchiOBHm_Chr6g0281891"/>
</dbReference>
<evidence type="ECO:0000313" key="2">
    <source>
        <dbReference type="Proteomes" id="UP000238479"/>
    </source>
</evidence>